<comment type="caution">
    <text evidence="2">The sequence shown here is derived from an EMBL/GenBank/DDBJ whole genome shotgun (WGS) entry which is preliminary data.</text>
</comment>
<dbReference type="OrthoDB" id="10382188at2759"/>
<dbReference type="AlphaFoldDB" id="A0A1Y1UX72"/>
<gene>
    <name evidence="2" type="ORF">BCR36DRAFT_374768</name>
</gene>
<dbReference type="EMBL" id="MCFH01000071">
    <property type="protein sequence ID" value="ORX42098.1"/>
    <property type="molecule type" value="Genomic_DNA"/>
</dbReference>
<name>A0A1Y1UX72_9FUNG</name>
<reference evidence="2 3" key="1">
    <citation type="submission" date="2016-08" db="EMBL/GenBank/DDBJ databases">
        <title>Genomes of anaerobic fungi encode conserved fungal cellulosomes for biomass hydrolysis.</title>
        <authorList>
            <consortium name="DOE Joint Genome Institute"/>
            <person name="Haitjema C.H."/>
            <person name="Gilmore S.P."/>
            <person name="Henske J.K."/>
            <person name="Solomon K.V."/>
            <person name="De Groot R."/>
            <person name="Kuo A."/>
            <person name="Mondo S.J."/>
            <person name="Salamov A.A."/>
            <person name="Labutti K."/>
            <person name="Zhao Z."/>
            <person name="Chiniquy J."/>
            <person name="Barry K."/>
            <person name="Brewer H.M."/>
            <person name="Purvine S.O."/>
            <person name="Wright A.T."/>
            <person name="Boxma B."/>
            <person name="Van Alen T."/>
            <person name="Hackstein J.H."/>
            <person name="Baker S.E."/>
            <person name="Grigoriev I.V."/>
            <person name="O'Malley M.A."/>
        </authorList>
    </citation>
    <scope>NUCLEOTIDE SEQUENCE [LARGE SCALE GENOMIC DNA]</scope>
    <source>
        <strain evidence="3">finn</strain>
    </source>
</reference>
<dbReference type="Proteomes" id="UP000193719">
    <property type="component" value="Unassembled WGS sequence"/>
</dbReference>
<protein>
    <submittedName>
        <fullName evidence="2">Uncharacterized protein</fullName>
    </submittedName>
</protein>
<keyword evidence="3" id="KW-1185">Reference proteome</keyword>
<organism evidence="2 3">
    <name type="scientific">Piromyces finnis</name>
    <dbReference type="NCBI Taxonomy" id="1754191"/>
    <lineage>
        <taxon>Eukaryota</taxon>
        <taxon>Fungi</taxon>
        <taxon>Fungi incertae sedis</taxon>
        <taxon>Chytridiomycota</taxon>
        <taxon>Chytridiomycota incertae sedis</taxon>
        <taxon>Neocallimastigomycetes</taxon>
        <taxon>Neocallimastigales</taxon>
        <taxon>Neocallimastigaceae</taxon>
        <taxon>Piromyces</taxon>
    </lineage>
</organism>
<evidence type="ECO:0000313" key="2">
    <source>
        <dbReference type="EMBL" id="ORX42098.1"/>
    </source>
</evidence>
<accession>A0A1Y1UX72</accession>
<evidence type="ECO:0000256" key="1">
    <source>
        <dbReference type="SAM" id="SignalP"/>
    </source>
</evidence>
<feature type="signal peptide" evidence="1">
    <location>
        <begin position="1"/>
        <end position="22"/>
    </location>
</feature>
<reference evidence="2 3" key="2">
    <citation type="submission" date="2016-08" db="EMBL/GenBank/DDBJ databases">
        <title>Pervasive Adenine N6-methylation of Active Genes in Fungi.</title>
        <authorList>
            <consortium name="DOE Joint Genome Institute"/>
            <person name="Mondo S.J."/>
            <person name="Dannebaum R.O."/>
            <person name="Kuo R.C."/>
            <person name="Labutti K."/>
            <person name="Haridas S."/>
            <person name="Kuo A."/>
            <person name="Salamov A."/>
            <person name="Ahrendt S.R."/>
            <person name="Lipzen A."/>
            <person name="Sullivan W."/>
            <person name="Andreopoulos W.B."/>
            <person name="Clum A."/>
            <person name="Lindquist E."/>
            <person name="Daum C."/>
            <person name="Ramamoorthy G.K."/>
            <person name="Gryganskyi A."/>
            <person name="Culley D."/>
            <person name="Magnuson J.K."/>
            <person name="James T.Y."/>
            <person name="O'Malley M.A."/>
            <person name="Stajich J.E."/>
            <person name="Spatafora J.W."/>
            <person name="Visel A."/>
            <person name="Grigoriev I.V."/>
        </authorList>
    </citation>
    <scope>NUCLEOTIDE SEQUENCE [LARGE SCALE GENOMIC DNA]</scope>
    <source>
        <strain evidence="3">finn</strain>
    </source>
</reference>
<keyword evidence="1" id="KW-0732">Signal</keyword>
<sequence>MKVICFMMSFLGFIMIPWVGYASHLEYFFPEDKEFFCLDTYRKNFFDRHHSVNVTLENCFLLYPTNKIQCHLKSNEANDHGSYKTLKIVSEEDPYKCIQLSNDTMTSGGNVTLSDVKLWGIIMDTVDNRWFYQRRIQQVYDFSRNSLGGNYNKKRFEFTFMVGEKQLCQYSIEYDKKSIEFYN</sequence>
<feature type="chain" id="PRO_5012643673" evidence="1">
    <location>
        <begin position="23"/>
        <end position="183"/>
    </location>
</feature>
<evidence type="ECO:0000313" key="3">
    <source>
        <dbReference type="Proteomes" id="UP000193719"/>
    </source>
</evidence>
<proteinExistence type="predicted"/>